<dbReference type="Proteomes" id="UP000594454">
    <property type="component" value="Chromosome 6"/>
</dbReference>
<keyword evidence="1" id="KW-0547">Nucleotide-binding</keyword>
<feature type="domain" description="DUF6570" evidence="5">
    <location>
        <begin position="613"/>
        <end position="726"/>
    </location>
</feature>
<evidence type="ECO:0000259" key="5">
    <source>
        <dbReference type="Pfam" id="PF20209"/>
    </source>
</evidence>
<dbReference type="Gene3D" id="3.40.50.300">
    <property type="entry name" value="P-loop containing nucleotide triphosphate hydrolases"/>
    <property type="match status" value="2"/>
</dbReference>
<evidence type="ECO:0000256" key="2">
    <source>
        <dbReference type="SAM" id="MobiDB-lite"/>
    </source>
</evidence>
<comment type="cofactor">
    <cofactor evidence="1">
        <name>Mg(2+)</name>
        <dbReference type="ChEBI" id="CHEBI:18420"/>
    </cofactor>
</comment>
<dbReference type="SUPFAM" id="SSF56219">
    <property type="entry name" value="DNase I-like"/>
    <property type="match status" value="1"/>
</dbReference>
<dbReference type="InParanoid" id="A0A7R8V5X6"/>
<evidence type="ECO:0000313" key="6">
    <source>
        <dbReference type="EMBL" id="CAD7092707.1"/>
    </source>
</evidence>
<gene>
    <name evidence="6" type="ORF">HERILL_LOCUS15044</name>
</gene>
<keyword evidence="1" id="KW-0347">Helicase</keyword>
<dbReference type="InterPro" id="IPR036691">
    <property type="entry name" value="Endo/exonu/phosph_ase_sf"/>
</dbReference>
<dbReference type="InterPro" id="IPR046700">
    <property type="entry name" value="DUF6570"/>
</dbReference>
<dbReference type="GO" id="GO:0016787">
    <property type="term" value="F:hydrolase activity"/>
    <property type="evidence" value="ECO:0007669"/>
    <property type="project" value="UniProtKB-KW"/>
</dbReference>
<feature type="region of interest" description="Disordered" evidence="2">
    <location>
        <begin position="489"/>
        <end position="513"/>
    </location>
</feature>
<dbReference type="InterPro" id="IPR010285">
    <property type="entry name" value="DNA_helicase_pif1-like_DEAD"/>
</dbReference>
<dbReference type="EC" id="5.6.2.3" evidence="1"/>
<feature type="domain" description="Helitron helicase-like" evidence="4">
    <location>
        <begin position="902"/>
        <end position="1031"/>
    </location>
</feature>
<dbReference type="Gene3D" id="3.60.10.10">
    <property type="entry name" value="Endonuclease/exonuclease/phosphatase"/>
    <property type="match status" value="1"/>
</dbReference>
<dbReference type="Pfam" id="PF14214">
    <property type="entry name" value="Helitron_like_N"/>
    <property type="match status" value="1"/>
</dbReference>
<feature type="region of interest" description="Disordered" evidence="2">
    <location>
        <begin position="295"/>
        <end position="340"/>
    </location>
</feature>
<name>A0A7R8V5X6_HERIL</name>
<keyword evidence="1" id="KW-0234">DNA repair</keyword>
<feature type="domain" description="DNA helicase Pif1-like DEAD-box helicase" evidence="3">
    <location>
        <begin position="1527"/>
        <end position="1734"/>
    </location>
</feature>
<dbReference type="GO" id="GO:0000723">
    <property type="term" value="P:telomere maintenance"/>
    <property type="evidence" value="ECO:0007669"/>
    <property type="project" value="InterPro"/>
</dbReference>
<proteinExistence type="inferred from homology"/>
<dbReference type="InterPro" id="IPR025476">
    <property type="entry name" value="Helitron_helicase-like"/>
</dbReference>
<sequence length="2253" mass="258935">MFNETRILEASYIEDDVVRVFHAILQRNTSYRPRDLDFIQHPELIAPLRQNEVHLQILYRGGLGNVGHWVCIYYNTEILRIYDSLLHKNFCPLEEAFISNLFPFNPPVQYVDVQKQTNFIDCGVFAIAYATSIALNRNPAYESYLIPEMRCHLLAMLQSGNLSLFPSSYRRPRGRPQKNIFSTEACLKQLKEKHIIQVRKSRNSQRDNRMVDGSVESNPAVFEVDKSKGVKKIVKSHKIRNKIQVKENILKRKQLSRSKGKVADKEKERNRILKRHIRLSGFRKQESIKDKIARRIARSEKSNQETERTRDRQAKRNIRQEKPEVRASERIRDKNARRKARENVAVKKIERDRDAKARRSTRQIARVRIIERLRDTAARRNVREDAEVREKEKLCDNRARQKAREIKEIRELEKERDSKARCTVRTNEKYRRKEQLRDSLARQRIRMIQIYRTKEQIRDTAARRKTRKNSLLRDKERTRDMNLRRIARRNPRYRKGERQRDTKARRAARSNSQYLQREISRQATRKQIRAEDWNAVYNSFAKNVREGYTNACYCSGRLWPIKSVRQISKESLIAKRKGNLTFSTEYIESIFSLHPDEASGLFCRTCTKSILVNEIPKLARVNGLIFPPIPQVLKELTPLEERLVSPRHIFLKIVRKGSGLGYQYALAGNVINVPVEVDTMVSVLPRSSSDHHVISVELKRKMCYQHGRKEIIRPEKVRQAASYLTNGKFFQDLGIRLNDAWSDDTMSEDTSEPSQECTCNIRDQQEEELINPDGGETMLDSENNYTLVMAPGEGKIPLSLIYDENMEELGFIKIHCGEKRIFKVKLSHLDVIKSELSREDRRAVRADYLFTALKKQQLISLKNNISICLRKKMLKGAPILAGNILDAGFITNLIQHDDGYRVLSGIRNSPSHWEAEKKKVLAMIRQFGVPSLFITLSAAETRWPELLKMLKFTVDKENITEEEAESLPYSEKVRLIQSDPFICATYFEIRFQELRKTWSSSVGPFGSYKINHYYYRIEFQHRGSPHAHMMLWLDKAPSFDQNNSMSTSEIVKFIDEIISCSSDEIGEDLVNLQTHRHSHSCYPKPGRPCRFEIPFFPMDKTEVLFELNTSDLRAKGFKQLALTLREKLESIPIEVNSFEAFLTFAGITREEYILAIRSVLKRPKILLKRSPKDVYVNPYSKKIIQLHKANMDIQFILDPFACSLYIVNYINKGDRSMSRLLRAAAEEAKKGNKSVQQSLRSISNVFLNASEISAQEAIYSLISLPTSRSSEMEIFINTNRPEGRVHLLKSIKDLNSMDPTSVDIFQTSLIDHYVNRPTTQYFEKMCLAFFASHYTYSKHSRNKKRSEFADYKEDVEDEISCSGNWVKLTSGLGYIRRRKKAKVIRFCRFSLAETGEEFYREQLMLYYPWRNEYQELLDPNLDLRAKFENCSAAIKSASFPFNQLGGDRQFDLILEMVREADEEANRAETPNIGNGPLHDFEYDEQVGDVMEDLIPGGKPRGNEYAVEFVKQPSVLSAEELQEMTRSLNLDQRDFLQHVTYFFETVSASTPPMRIFISGGAGVGKSVLINAIYHSVSHAFHKEPGCNPDDIRILLCAPTGKAAFGIRGQTIHSAFALPVSQASYSMPNLSASVSNTLASKLAKLKLIIIDEISMVGARTFHQINQRLQQIFSTRDYFGGVSVIVVGDFRQLPPVGDNWIFQPNYSRNPLASLAGSPLWECFKLFELKIIMRQRNDTPFAIALNNMASGTMTDDDLLLIQSRCFKQEDIPPGGKNIVHLYRSNKQVCAHNELVLGQMETEGAIVTAIDEVFGEPNASAKEKALQNVLSLPTCQTYGLPNSVTLKVGARYMLTVNIDIFDGLVNGADGILKALDYGTNKRTGERRTLRIWLEFSDLQIGKCRRTNISHASGIFQGKLQKNWTPIEYISSTIKRWKASNLQVRRTQFPIVPAEAITIHKSQGVTLAKVAVHVSSNCHRALLYVACSRAISSEGLFIISEKDFKAPAPPLDSSPLAVEMKRLTEEQFVPMFRFLREERNPEIRQIIFHNVQSLKKHIRDVSADPGVYASDIVMFVETWSCAADHYTLEGFVEIGRVDGPLTTRSNRGYGTIVWAKEYILNTGRLTQQPIKRFIDNSGNQGHCEGIIFTVDNIHLATIYRSPHCPLKNLFATLRKELFPSGQPQTNPLIVCGDFNENFIHEKDTAIEEFFSRNGLKSMLRNVATTRGHTQIDNIFSNISVDAGVYETFFSYHRSLWARF</sequence>
<dbReference type="GO" id="GO:0006310">
    <property type="term" value="P:DNA recombination"/>
    <property type="evidence" value="ECO:0007669"/>
    <property type="project" value="UniProtKB-KW"/>
</dbReference>
<dbReference type="GO" id="GO:0005524">
    <property type="term" value="F:ATP binding"/>
    <property type="evidence" value="ECO:0007669"/>
    <property type="project" value="UniProtKB-KW"/>
</dbReference>
<feature type="compositionally biased region" description="Basic and acidic residues" evidence="2">
    <location>
        <begin position="295"/>
        <end position="334"/>
    </location>
</feature>
<keyword evidence="1" id="KW-0233">DNA recombination</keyword>
<protein>
    <recommendedName>
        <fullName evidence="1">ATP-dependent DNA helicase</fullName>
        <ecNumber evidence="1">5.6.2.3</ecNumber>
    </recommendedName>
</protein>
<dbReference type="Pfam" id="PF20209">
    <property type="entry name" value="DUF6570"/>
    <property type="match status" value="1"/>
</dbReference>
<keyword evidence="1" id="KW-0067">ATP-binding</keyword>
<keyword evidence="1" id="KW-0227">DNA damage</keyword>
<organism evidence="6 7">
    <name type="scientific">Hermetia illucens</name>
    <name type="common">Black soldier fly</name>
    <dbReference type="NCBI Taxonomy" id="343691"/>
    <lineage>
        <taxon>Eukaryota</taxon>
        <taxon>Metazoa</taxon>
        <taxon>Ecdysozoa</taxon>
        <taxon>Arthropoda</taxon>
        <taxon>Hexapoda</taxon>
        <taxon>Insecta</taxon>
        <taxon>Pterygota</taxon>
        <taxon>Neoptera</taxon>
        <taxon>Endopterygota</taxon>
        <taxon>Diptera</taxon>
        <taxon>Brachycera</taxon>
        <taxon>Stratiomyomorpha</taxon>
        <taxon>Stratiomyidae</taxon>
        <taxon>Hermetiinae</taxon>
        <taxon>Hermetia</taxon>
    </lineage>
</organism>
<dbReference type="InterPro" id="IPR027417">
    <property type="entry name" value="P-loop_NTPase"/>
</dbReference>
<comment type="catalytic activity">
    <reaction evidence="1">
        <text>ATP + H2O = ADP + phosphate + H(+)</text>
        <dbReference type="Rhea" id="RHEA:13065"/>
        <dbReference type="ChEBI" id="CHEBI:15377"/>
        <dbReference type="ChEBI" id="CHEBI:15378"/>
        <dbReference type="ChEBI" id="CHEBI:30616"/>
        <dbReference type="ChEBI" id="CHEBI:43474"/>
        <dbReference type="ChEBI" id="CHEBI:456216"/>
        <dbReference type="EC" id="5.6.2.3"/>
    </reaction>
</comment>
<feature type="compositionally biased region" description="Basic and acidic residues" evidence="2">
    <location>
        <begin position="494"/>
        <end position="504"/>
    </location>
</feature>
<dbReference type="Pfam" id="PF05970">
    <property type="entry name" value="PIF1"/>
    <property type="match status" value="1"/>
</dbReference>
<keyword evidence="1" id="KW-0378">Hydrolase</keyword>
<reference evidence="6 7" key="1">
    <citation type="submission" date="2020-11" db="EMBL/GenBank/DDBJ databases">
        <authorList>
            <person name="Wallbank WR R."/>
            <person name="Pardo Diaz C."/>
            <person name="Kozak K."/>
            <person name="Martin S."/>
            <person name="Jiggins C."/>
            <person name="Moest M."/>
            <person name="Warren A I."/>
            <person name="Generalovic N T."/>
            <person name="Byers J.R.P. K."/>
            <person name="Montejo-Kovacevich G."/>
            <person name="Yen C E."/>
        </authorList>
    </citation>
    <scope>NUCLEOTIDE SEQUENCE [LARGE SCALE GENOMIC DNA]</scope>
</reference>
<dbReference type="GO" id="GO:0043139">
    <property type="term" value="F:5'-3' DNA helicase activity"/>
    <property type="evidence" value="ECO:0007669"/>
    <property type="project" value="UniProtKB-EC"/>
</dbReference>
<dbReference type="EMBL" id="LR899014">
    <property type="protein sequence ID" value="CAD7092707.1"/>
    <property type="molecule type" value="Genomic_DNA"/>
</dbReference>
<dbReference type="GO" id="GO:0006281">
    <property type="term" value="P:DNA repair"/>
    <property type="evidence" value="ECO:0007669"/>
    <property type="project" value="UniProtKB-KW"/>
</dbReference>
<evidence type="ECO:0000313" key="7">
    <source>
        <dbReference type="Proteomes" id="UP000594454"/>
    </source>
</evidence>
<dbReference type="CDD" id="cd18809">
    <property type="entry name" value="SF1_C_RecD"/>
    <property type="match status" value="1"/>
</dbReference>
<dbReference type="Gene3D" id="3.40.395.10">
    <property type="entry name" value="Adenoviral Proteinase, Chain A"/>
    <property type="match status" value="1"/>
</dbReference>
<dbReference type="PANTHER" id="PTHR47642:SF5">
    <property type="entry name" value="ATP-DEPENDENT DNA HELICASE"/>
    <property type="match status" value="1"/>
</dbReference>
<evidence type="ECO:0000259" key="4">
    <source>
        <dbReference type="Pfam" id="PF14214"/>
    </source>
</evidence>
<evidence type="ECO:0000256" key="1">
    <source>
        <dbReference type="RuleBase" id="RU363044"/>
    </source>
</evidence>
<dbReference type="SUPFAM" id="SSF54001">
    <property type="entry name" value="Cysteine proteinases"/>
    <property type="match status" value="1"/>
</dbReference>
<dbReference type="InterPro" id="IPR051055">
    <property type="entry name" value="PIF1_helicase"/>
</dbReference>
<dbReference type="SUPFAM" id="SSF52540">
    <property type="entry name" value="P-loop containing nucleoside triphosphate hydrolases"/>
    <property type="match status" value="2"/>
</dbReference>
<dbReference type="OrthoDB" id="10036850at2759"/>
<accession>A0A7R8V5X6</accession>
<dbReference type="PANTHER" id="PTHR47642">
    <property type="entry name" value="ATP-DEPENDENT DNA HELICASE"/>
    <property type="match status" value="1"/>
</dbReference>
<comment type="similarity">
    <text evidence="1">Belongs to the helicase family.</text>
</comment>
<dbReference type="InterPro" id="IPR038765">
    <property type="entry name" value="Papain-like_cys_pep_sf"/>
</dbReference>
<keyword evidence="7" id="KW-1185">Reference proteome</keyword>
<evidence type="ECO:0000259" key="3">
    <source>
        <dbReference type="Pfam" id="PF05970"/>
    </source>
</evidence>